<feature type="compositionally biased region" description="Polar residues" evidence="1">
    <location>
        <begin position="53"/>
        <end position="64"/>
    </location>
</feature>
<protein>
    <submittedName>
        <fullName evidence="2">Uncharacterized protein</fullName>
    </submittedName>
</protein>
<reference evidence="2 3" key="1">
    <citation type="journal article" date="2020" name="Nature">
        <title>Six reference-quality genomes reveal evolution of bat adaptations.</title>
        <authorList>
            <person name="Jebb D."/>
            <person name="Huang Z."/>
            <person name="Pippel M."/>
            <person name="Hughes G.M."/>
            <person name="Lavrichenko K."/>
            <person name="Devanna P."/>
            <person name="Winkler S."/>
            <person name="Jermiin L.S."/>
            <person name="Skirmuntt E.C."/>
            <person name="Katzourakis A."/>
            <person name="Burkitt-Gray L."/>
            <person name="Ray D.A."/>
            <person name="Sullivan K.A.M."/>
            <person name="Roscito J.G."/>
            <person name="Kirilenko B.M."/>
            <person name="Davalos L.M."/>
            <person name="Corthals A.P."/>
            <person name="Power M.L."/>
            <person name="Jones G."/>
            <person name="Ransome R.D."/>
            <person name="Dechmann D.K.N."/>
            <person name="Locatelli A.G."/>
            <person name="Puechmaille S.J."/>
            <person name="Fedrigo O."/>
            <person name="Jarvis E.D."/>
            <person name="Hiller M."/>
            <person name="Vernes S.C."/>
            <person name="Myers E.W."/>
            <person name="Teeling E.C."/>
        </authorList>
    </citation>
    <scope>NUCLEOTIDE SEQUENCE [LARGE SCALE GENOMIC DNA]</scope>
    <source>
        <strain evidence="2">MMolMol1</strain>
        <tissue evidence="2">Muscle</tissue>
    </source>
</reference>
<feature type="region of interest" description="Disordered" evidence="1">
    <location>
        <begin position="30"/>
        <end position="95"/>
    </location>
</feature>
<organism evidence="2 3">
    <name type="scientific">Molossus molossus</name>
    <name type="common">Pallas' mastiff bat</name>
    <name type="synonym">Vespertilio molossus</name>
    <dbReference type="NCBI Taxonomy" id="27622"/>
    <lineage>
        <taxon>Eukaryota</taxon>
        <taxon>Metazoa</taxon>
        <taxon>Chordata</taxon>
        <taxon>Craniata</taxon>
        <taxon>Vertebrata</taxon>
        <taxon>Euteleostomi</taxon>
        <taxon>Mammalia</taxon>
        <taxon>Eutheria</taxon>
        <taxon>Laurasiatheria</taxon>
        <taxon>Chiroptera</taxon>
        <taxon>Yangochiroptera</taxon>
        <taxon>Molossidae</taxon>
        <taxon>Molossus</taxon>
    </lineage>
</organism>
<gene>
    <name evidence="2" type="ORF">HJG59_009229</name>
</gene>
<accession>A0A7J8DPV7</accession>
<dbReference type="InParanoid" id="A0A7J8DPV7"/>
<dbReference type="EMBL" id="JACASF010000017">
    <property type="protein sequence ID" value="KAF6425161.1"/>
    <property type="molecule type" value="Genomic_DNA"/>
</dbReference>
<comment type="caution">
    <text evidence="2">The sequence shown here is derived from an EMBL/GenBank/DDBJ whole genome shotgun (WGS) entry which is preliminary data.</text>
</comment>
<dbReference type="AlphaFoldDB" id="A0A7J8DPV7"/>
<sequence length="203" mass="22494">MVKDAADFSLEHSLHNFSWNFQASETLPCGRGFRQPPKPAEARVAHGPPRGPQQATASQAQVRSCHSELGAGWPHGHLSAGPPQGEGLADASVSSHQPVSPELSCHCRWLMNSRVAQSPQANLLAPNVKDRWPRDTHAHIQGHGTGTRTLMHMCTSTFMHAHKQARMHIQHCEHVYRCAYMHAHRCVCVYTCTYVHTHAQSPL</sequence>
<evidence type="ECO:0000313" key="2">
    <source>
        <dbReference type="EMBL" id="KAF6425161.1"/>
    </source>
</evidence>
<name>A0A7J8DPV7_MOLMO</name>
<keyword evidence="3" id="KW-1185">Reference proteome</keyword>
<evidence type="ECO:0000256" key="1">
    <source>
        <dbReference type="SAM" id="MobiDB-lite"/>
    </source>
</evidence>
<evidence type="ECO:0000313" key="3">
    <source>
        <dbReference type="Proteomes" id="UP000550707"/>
    </source>
</evidence>
<dbReference type="Proteomes" id="UP000550707">
    <property type="component" value="Unassembled WGS sequence"/>
</dbReference>
<proteinExistence type="predicted"/>